<evidence type="ECO:0000313" key="11">
    <source>
        <dbReference type="Proteomes" id="UP000033140"/>
    </source>
</evidence>
<dbReference type="OrthoDB" id="421002at2759"/>
<comment type="function">
    <text evidence="9">Catalyzes the hydroxylation of the N(6)-(4-aminobutyl)-L-lysine intermediate to form hypusine, an essential post-translational modification only found in mature eIF-5A factor.</text>
</comment>
<dbReference type="AlphaFoldDB" id="A0A0E9NAI3"/>
<dbReference type="GO" id="GO:0046872">
    <property type="term" value="F:metal ion binding"/>
    <property type="evidence" value="ECO:0007669"/>
    <property type="project" value="UniProtKB-KW"/>
</dbReference>
<accession>A0A0E9NAI3</accession>
<feature type="binding site" evidence="9">
    <location>
        <position position="259"/>
    </location>
    <ligand>
        <name>Fe cation</name>
        <dbReference type="ChEBI" id="CHEBI:24875"/>
        <label>2</label>
    </ligand>
</feature>
<dbReference type="PANTHER" id="PTHR12697">
    <property type="entry name" value="PBS LYASE HEAT-LIKE PROTEIN"/>
    <property type="match status" value="1"/>
</dbReference>
<evidence type="ECO:0000256" key="3">
    <source>
        <dbReference type="ARBA" id="ARBA00022723"/>
    </source>
</evidence>
<keyword evidence="8 9" id="KW-0386">Hypusine biosynthesis</keyword>
<dbReference type="InterPro" id="IPR011989">
    <property type="entry name" value="ARM-like"/>
</dbReference>
<comment type="catalytic activity">
    <reaction evidence="1 9">
        <text>[eIF5A protein]-deoxyhypusine + AH2 + O2 = [eIF5A protein]-hypusine + A + H2O</text>
        <dbReference type="Rhea" id="RHEA:14101"/>
        <dbReference type="Rhea" id="RHEA-COMP:10144"/>
        <dbReference type="Rhea" id="RHEA-COMP:12592"/>
        <dbReference type="ChEBI" id="CHEBI:13193"/>
        <dbReference type="ChEBI" id="CHEBI:15377"/>
        <dbReference type="ChEBI" id="CHEBI:15379"/>
        <dbReference type="ChEBI" id="CHEBI:17499"/>
        <dbReference type="ChEBI" id="CHEBI:82657"/>
        <dbReference type="ChEBI" id="CHEBI:91175"/>
        <dbReference type="EC" id="1.14.99.29"/>
    </reaction>
</comment>
<dbReference type="SUPFAM" id="SSF48371">
    <property type="entry name" value="ARM repeat"/>
    <property type="match status" value="1"/>
</dbReference>
<protein>
    <recommendedName>
        <fullName evidence="9">Deoxyhypusine hydroxylase</fullName>
        <shortName evidence="9">DOHH</shortName>
        <ecNumber evidence="9">1.14.99.29</ecNumber>
    </recommendedName>
    <alternativeName>
        <fullName evidence="9">Deoxyhypusine dioxygenase</fullName>
    </alternativeName>
    <alternativeName>
        <fullName evidence="9">Deoxyhypusine monooxygenase</fullName>
    </alternativeName>
</protein>
<dbReference type="InterPro" id="IPR004155">
    <property type="entry name" value="PBS_lyase_HEAT"/>
</dbReference>
<keyword evidence="3 9" id="KW-0479">Metal-binding</keyword>
<evidence type="ECO:0000256" key="4">
    <source>
        <dbReference type="ARBA" id="ARBA00022737"/>
    </source>
</evidence>
<comment type="pathway">
    <text evidence="2 9">Protein modification; eIF5A hypusination.</text>
</comment>
<dbReference type="FunFam" id="1.25.10.10:FF:000099">
    <property type="entry name" value="Deoxyhypusine hydroxylase"/>
    <property type="match status" value="1"/>
</dbReference>
<feature type="binding site" evidence="9">
    <location>
        <position position="258"/>
    </location>
    <ligand>
        <name>Fe cation</name>
        <dbReference type="ChEBI" id="CHEBI:24875"/>
        <label>2</label>
    </ligand>
</feature>
<dbReference type="STRING" id="698492.A0A0E9NAI3"/>
<organism evidence="10 11">
    <name type="scientific">Saitoella complicata (strain BCRC 22490 / CBS 7301 / JCM 7358 / NBRC 10748 / NRRL Y-17804)</name>
    <dbReference type="NCBI Taxonomy" id="698492"/>
    <lineage>
        <taxon>Eukaryota</taxon>
        <taxon>Fungi</taxon>
        <taxon>Dikarya</taxon>
        <taxon>Ascomycota</taxon>
        <taxon>Taphrinomycotina</taxon>
        <taxon>Taphrinomycotina incertae sedis</taxon>
        <taxon>Saitoella</taxon>
    </lineage>
</organism>
<keyword evidence="6 9" id="KW-0408">Iron</keyword>
<feature type="binding site" evidence="9">
    <location>
        <position position="98"/>
    </location>
    <ligand>
        <name>Fe cation</name>
        <dbReference type="ChEBI" id="CHEBI:24875"/>
        <label>1</label>
    </ligand>
</feature>
<feature type="binding site" evidence="9">
    <location>
        <position position="225"/>
    </location>
    <ligand>
        <name>Fe cation</name>
        <dbReference type="ChEBI" id="CHEBI:24875"/>
        <label>2</label>
    </ligand>
</feature>
<feature type="binding site" evidence="9">
    <location>
        <position position="226"/>
    </location>
    <ligand>
        <name>Fe cation</name>
        <dbReference type="ChEBI" id="CHEBI:24875"/>
        <label>2</label>
    </ligand>
</feature>
<comment type="caution">
    <text evidence="10">The sequence shown here is derived from an EMBL/GenBank/DDBJ whole genome shotgun (WGS) entry which is preliminary data.</text>
</comment>
<dbReference type="Gene3D" id="1.25.10.10">
    <property type="entry name" value="Leucine-rich Repeat Variant"/>
    <property type="match status" value="2"/>
</dbReference>
<dbReference type="SMART" id="SM00567">
    <property type="entry name" value="EZ_HEAT"/>
    <property type="match status" value="6"/>
</dbReference>
<dbReference type="GO" id="GO:0005737">
    <property type="term" value="C:cytoplasm"/>
    <property type="evidence" value="ECO:0007669"/>
    <property type="project" value="UniProtKB-SubCell"/>
</dbReference>
<evidence type="ECO:0000256" key="8">
    <source>
        <dbReference type="ARBA" id="ARBA00023256"/>
    </source>
</evidence>
<name>A0A0E9NAI3_SAICN</name>
<dbReference type="InterPro" id="IPR016024">
    <property type="entry name" value="ARM-type_fold"/>
</dbReference>
<dbReference type="PANTHER" id="PTHR12697:SF5">
    <property type="entry name" value="DEOXYHYPUSINE HYDROXYLASE"/>
    <property type="match status" value="1"/>
</dbReference>
<evidence type="ECO:0000256" key="5">
    <source>
        <dbReference type="ARBA" id="ARBA00023002"/>
    </source>
</evidence>
<dbReference type="OMA" id="LQEPCSI"/>
<reference evidence="10 11" key="1">
    <citation type="journal article" date="2011" name="J. Gen. Appl. Microbiol.">
        <title>Draft genome sequencing of the enigmatic yeast Saitoella complicata.</title>
        <authorList>
            <person name="Nishida H."/>
            <person name="Hamamoto M."/>
            <person name="Sugiyama J."/>
        </authorList>
    </citation>
    <scope>NUCLEOTIDE SEQUENCE [LARGE SCALE GENOMIC DNA]</scope>
    <source>
        <strain evidence="10 11">NRRL Y-17804</strain>
    </source>
</reference>
<comment type="subcellular location">
    <subcellularLocation>
        <location evidence="9">Cytoplasm</location>
    </subcellularLocation>
    <subcellularLocation>
        <location evidence="9">Nucleus</location>
    </subcellularLocation>
</comment>
<dbReference type="Pfam" id="PF13646">
    <property type="entry name" value="HEAT_2"/>
    <property type="match status" value="2"/>
</dbReference>
<evidence type="ECO:0000256" key="2">
    <source>
        <dbReference type="ARBA" id="ARBA00005041"/>
    </source>
</evidence>
<feature type="binding site" evidence="9">
    <location>
        <position position="99"/>
    </location>
    <ligand>
        <name>Fe cation</name>
        <dbReference type="ChEBI" id="CHEBI:24875"/>
        <label>1</label>
    </ligand>
</feature>
<gene>
    <name evidence="9" type="primary">LIA1</name>
    <name evidence="10" type="ORF">G7K_1041-t1</name>
</gene>
<sequence length="317" mass="35083">MGGLDTRDSTLDALEETLLNKSGDVPLALRFRALFSLKALGTEGNVRAIEIIAEGLKDDSALLKHELAYVLGQTRQEAAVVPLQLSLKNLSEDPMVRHEAAEALGALGDQGSLPLLREYLHDKEEVVRQTCELAIERIEWETSEKSKTEKIQKSAYTSIDPAPPLPLDGDEHDEKVEKLQQKLNDQSLSLFHRYRAMFRLRDIGTPAAIDALASGFSDPSALFRHEIAYVFGQLSHPHSVPALISVLRNTREESMVRHEAAEALGSVGTAECLPVLKEFSTDEEQVVRESCVVAVDMWEHENSGEVEYAVYAPKVEA</sequence>
<dbReference type="EMBL" id="BACD03000006">
    <property type="protein sequence ID" value="GAO46823.1"/>
    <property type="molecule type" value="Genomic_DNA"/>
</dbReference>
<keyword evidence="7 9" id="KW-0503">Monooxygenase</keyword>
<proteinExistence type="inferred from homology"/>
<dbReference type="GO" id="GO:0019135">
    <property type="term" value="F:deoxyhypusine monooxygenase activity"/>
    <property type="evidence" value="ECO:0007669"/>
    <property type="project" value="UniProtKB-UniRule"/>
</dbReference>
<comment type="similarity">
    <text evidence="9">Belongs to the deoxyhypusine hydroxylase family.</text>
</comment>
<reference evidence="10 11" key="3">
    <citation type="journal article" date="2015" name="Genome Announc.">
        <title>Draft Genome Sequence of the Archiascomycetous Yeast Saitoella complicata.</title>
        <authorList>
            <person name="Yamauchi K."/>
            <person name="Kondo S."/>
            <person name="Hamamoto M."/>
            <person name="Takahashi Y."/>
            <person name="Ogura Y."/>
            <person name="Hayashi T."/>
            <person name="Nishida H."/>
        </authorList>
    </citation>
    <scope>NUCLEOTIDE SEQUENCE [LARGE SCALE GENOMIC DNA]</scope>
    <source>
        <strain evidence="10 11">NRRL Y-17804</strain>
    </source>
</reference>
<reference evidence="10 11" key="2">
    <citation type="journal article" date="2014" name="J. Gen. Appl. Microbiol.">
        <title>The early diverging ascomycetous budding yeast Saitoella complicata has three histone deacetylases belonging to the Clr6, Hos2, and Rpd3 lineages.</title>
        <authorList>
            <person name="Nishida H."/>
            <person name="Matsumoto T."/>
            <person name="Kondo S."/>
            <person name="Hamamoto M."/>
            <person name="Yoshikawa H."/>
        </authorList>
    </citation>
    <scope>NUCLEOTIDE SEQUENCE [LARGE SCALE GENOMIC DNA]</scope>
    <source>
        <strain evidence="10 11">NRRL Y-17804</strain>
    </source>
</reference>
<comment type="cofactor">
    <cofactor evidence="9">
        <name>Fe(2+)</name>
        <dbReference type="ChEBI" id="CHEBI:29033"/>
    </cofactor>
    <text evidence="9">Binds 2 Fe(2+) ions per subunit.</text>
</comment>
<dbReference type="HAMAP" id="MF_03101">
    <property type="entry name" value="Deoxyhypusine_hydroxylase"/>
    <property type="match status" value="1"/>
</dbReference>
<keyword evidence="11" id="KW-1185">Reference proteome</keyword>
<dbReference type="Proteomes" id="UP000033140">
    <property type="component" value="Unassembled WGS sequence"/>
</dbReference>
<dbReference type="UniPathway" id="UPA00354"/>
<keyword evidence="5 9" id="KW-0560">Oxidoreductase</keyword>
<dbReference type="GO" id="GO:0005634">
    <property type="term" value="C:nucleus"/>
    <property type="evidence" value="ECO:0007669"/>
    <property type="project" value="UniProtKB-SubCell"/>
</dbReference>
<dbReference type="RefSeq" id="XP_019025070.1">
    <property type="nucleotide sequence ID" value="XM_019170598.1"/>
</dbReference>
<evidence type="ECO:0000256" key="9">
    <source>
        <dbReference type="HAMAP-Rule" id="MF_03101"/>
    </source>
</evidence>
<dbReference type="InterPro" id="IPR027517">
    <property type="entry name" value="Deoxyhypusine_hydroxylase"/>
</dbReference>
<evidence type="ECO:0000256" key="7">
    <source>
        <dbReference type="ARBA" id="ARBA00023033"/>
    </source>
</evidence>
<evidence type="ECO:0000256" key="6">
    <source>
        <dbReference type="ARBA" id="ARBA00023004"/>
    </source>
</evidence>
<dbReference type="EC" id="1.14.99.29" evidence="9"/>
<evidence type="ECO:0000256" key="1">
    <source>
        <dbReference type="ARBA" id="ARBA00000068"/>
    </source>
</evidence>
<keyword evidence="9" id="KW-0963">Cytoplasm</keyword>
<evidence type="ECO:0000313" key="10">
    <source>
        <dbReference type="EMBL" id="GAO46823.1"/>
    </source>
</evidence>
<feature type="binding site" evidence="9">
    <location>
        <position position="66"/>
    </location>
    <ligand>
        <name>Fe cation</name>
        <dbReference type="ChEBI" id="CHEBI:24875"/>
        <label>1</label>
    </ligand>
</feature>
<keyword evidence="9" id="KW-0539">Nucleus</keyword>
<feature type="binding site" evidence="9">
    <location>
        <position position="65"/>
    </location>
    <ligand>
        <name>Fe cation</name>
        <dbReference type="ChEBI" id="CHEBI:24875"/>
        <label>1</label>
    </ligand>
</feature>
<keyword evidence="4" id="KW-0677">Repeat</keyword>